<dbReference type="SUPFAM" id="SSF51197">
    <property type="entry name" value="Clavaminate synthase-like"/>
    <property type="match status" value="1"/>
</dbReference>
<protein>
    <recommendedName>
        <fullName evidence="4">Phytanoyl-CoA dioxygenase</fullName>
    </recommendedName>
</protein>
<comment type="caution">
    <text evidence="2">The sequence shown here is derived from an EMBL/GenBank/DDBJ whole genome shotgun (WGS) entry which is preliminary data.</text>
</comment>
<dbReference type="Proteomes" id="UP000075420">
    <property type="component" value="Unassembled WGS sequence"/>
</dbReference>
<dbReference type="Gene3D" id="2.60.120.620">
    <property type="entry name" value="q2cbj1_9rhob like domain"/>
    <property type="match status" value="1"/>
</dbReference>
<dbReference type="Pfam" id="PF05721">
    <property type="entry name" value="PhyH"/>
    <property type="match status" value="1"/>
</dbReference>
<dbReference type="EMBL" id="JELY01001482">
    <property type="protein sequence ID" value="KYF55625.1"/>
    <property type="molecule type" value="Genomic_DNA"/>
</dbReference>
<dbReference type="GO" id="GO:0005506">
    <property type="term" value="F:iron ion binding"/>
    <property type="evidence" value="ECO:0007669"/>
    <property type="project" value="UniProtKB-ARBA"/>
</dbReference>
<evidence type="ECO:0000313" key="3">
    <source>
        <dbReference type="Proteomes" id="UP000075420"/>
    </source>
</evidence>
<reference evidence="2 3" key="1">
    <citation type="submission" date="2014-02" db="EMBL/GenBank/DDBJ databases">
        <title>The small core and large imbalanced accessory genome model reveals a collaborative survival strategy of Sorangium cellulosum strains in nature.</title>
        <authorList>
            <person name="Han K."/>
            <person name="Peng R."/>
            <person name="Blom J."/>
            <person name="Li Y.-Z."/>
        </authorList>
    </citation>
    <scope>NUCLEOTIDE SEQUENCE [LARGE SCALE GENOMIC DNA]</scope>
    <source>
        <strain evidence="2 3">So0157-25</strain>
    </source>
</reference>
<name>A0A150PIX9_SORCE</name>
<gene>
    <name evidence="2" type="ORF">BE08_38910</name>
</gene>
<organism evidence="2 3">
    <name type="scientific">Sorangium cellulosum</name>
    <name type="common">Polyangium cellulosum</name>
    <dbReference type="NCBI Taxonomy" id="56"/>
    <lineage>
        <taxon>Bacteria</taxon>
        <taxon>Pseudomonadati</taxon>
        <taxon>Myxococcota</taxon>
        <taxon>Polyangia</taxon>
        <taxon>Polyangiales</taxon>
        <taxon>Polyangiaceae</taxon>
        <taxon>Sorangium</taxon>
    </lineage>
</organism>
<dbReference type="GO" id="GO:0016706">
    <property type="term" value="F:2-oxoglutarate-dependent dioxygenase activity"/>
    <property type="evidence" value="ECO:0007669"/>
    <property type="project" value="UniProtKB-ARBA"/>
</dbReference>
<comment type="cofactor">
    <cofactor evidence="1">
        <name>Fe(2+)</name>
        <dbReference type="ChEBI" id="CHEBI:29033"/>
    </cofactor>
</comment>
<dbReference type="AlphaFoldDB" id="A0A150PIX9"/>
<dbReference type="PANTHER" id="PTHR20883">
    <property type="entry name" value="PHYTANOYL-COA DIOXYGENASE DOMAIN CONTAINING 1"/>
    <property type="match status" value="1"/>
</dbReference>
<evidence type="ECO:0000313" key="2">
    <source>
        <dbReference type="EMBL" id="KYF55625.1"/>
    </source>
</evidence>
<evidence type="ECO:0008006" key="4">
    <source>
        <dbReference type="Google" id="ProtNLM"/>
    </source>
</evidence>
<evidence type="ECO:0000256" key="1">
    <source>
        <dbReference type="ARBA" id="ARBA00001954"/>
    </source>
</evidence>
<dbReference type="PANTHER" id="PTHR20883:SF48">
    <property type="entry name" value="ECTOINE DIOXYGENASE"/>
    <property type="match status" value="1"/>
</dbReference>
<accession>A0A150PIX9</accession>
<proteinExistence type="predicted"/>
<sequence>MEMMVEPIASPLLDASPGTAERARLLSEGYAVIPGVLGRDEVRRYHALARGILAPQRSREYQEKHAAIGSLLDILREPGFVDLIGHPRSLAALRGLGFDEPRYLHGIVFNKLPRTPRTFWHQDCTIWGHAAAYEPAPHELILIYYLVDTTPHNGCLRVIPGSHLRRHPLHEPLRGACIPDLERMRDPSSPAFQSYPDEVSIPVEAGDLVVVDVRLLHATHANDSDAERTALSLWYVPDCDALPEDVRARFTHRTGLDERLPYVPAGWPEDAAARLRALLPAAYEGSAAPSPWHTDPDERLC</sequence>
<dbReference type="InterPro" id="IPR008775">
    <property type="entry name" value="Phytyl_CoA_dOase-like"/>
</dbReference>